<gene>
    <name evidence="1" type="ORF">ILYODFUR_037711</name>
</gene>
<accession>A0ABV0T5T9</accession>
<dbReference type="Proteomes" id="UP001482620">
    <property type="component" value="Unassembled WGS sequence"/>
</dbReference>
<name>A0ABV0T5T9_9TELE</name>
<comment type="caution">
    <text evidence="1">The sequence shown here is derived from an EMBL/GenBank/DDBJ whole genome shotgun (WGS) entry which is preliminary data.</text>
</comment>
<proteinExistence type="predicted"/>
<evidence type="ECO:0000313" key="2">
    <source>
        <dbReference type="Proteomes" id="UP001482620"/>
    </source>
</evidence>
<protein>
    <submittedName>
        <fullName evidence="1">Uncharacterized protein</fullName>
    </submittedName>
</protein>
<organism evidence="1 2">
    <name type="scientific">Ilyodon furcidens</name>
    <name type="common">goldbreast splitfin</name>
    <dbReference type="NCBI Taxonomy" id="33524"/>
    <lineage>
        <taxon>Eukaryota</taxon>
        <taxon>Metazoa</taxon>
        <taxon>Chordata</taxon>
        <taxon>Craniata</taxon>
        <taxon>Vertebrata</taxon>
        <taxon>Euteleostomi</taxon>
        <taxon>Actinopterygii</taxon>
        <taxon>Neopterygii</taxon>
        <taxon>Teleostei</taxon>
        <taxon>Neoteleostei</taxon>
        <taxon>Acanthomorphata</taxon>
        <taxon>Ovalentaria</taxon>
        <taxon>Atherinomorphae</taxon>
        <taxon>Cyprinodontiformes</taxon>
        <taxon>Goodeidae</taxon>
        <taxon>Ilyodon</taxon>
    </lineage>
</organism>
<reference evidence="1 2" key="1">
    <citation type="submission" date="2021-06" db="EMBL/GenBank/DDBJ databases">
        <authorList>
            <person name="Palmer J.M."/>
        </authorList>
    </citation>
    <scope>NUCLEOTIDE SEQUENCE [LARGE SCALE GENOMIC DNA]</scope>
    <source>
        <strain evidence="2">if_2019</strain>
        <tissue evidence="1">Muscle</tissue>
    </source>
</reference>
<dbReference type="EMBL" id="JAHRIQ010020152">
    <property type="protein sequence ID" value="MEQ2227436.1"/>
    <property type="molecule type" value="Genomic_DNA"/>
</dbReference>
<sequence length="188" mass="21079">MALDREGLILIPAASHSAENCPSARCSSWLEGPSRTTSSAKRRDEIHWSPNRTTSGPWLCLDVLSIKVMNRTGDKGQPSWSPIHLYRNRMAANKGPPTPYSWSTPHRAPRGTQSNAFSRYTKHMWTGWTKLPLTLEYPVEGEALVHCSTVGVKTTLLLLKPGCDYRWDSLRQYPGIGLTREAEKCDTL</sequence>
<evidence type="ECO:0000313" key="1">
    <source>
        <dbReference type="EMBL" id="MEQ2227436.1"/>
    </source>
</evidence>
<keyword evidence="2" id="KW-1185">Reference proteome</keyword>